<proteinExistence type="predicted"/>
<dbReference type="EMBL" id="JBFRCH010000003">
    <property type="protein sequence ID" value="MEX3931767.1"/>
    <property type="molecule type" value="Genomic_DNA"/>
</dbReference>
<comment type="caution">
    <text evidence="1">The sequence shown here is derived from an EMBL/GenBank/DDBJ whole genome shotgun (WGS) entry which is preliminary data.</text>
</comment>
<dbReference type="Proteomes" id="UP001558850">
    <property type="component" value="Unassembled WGS sequence"/>
</dbReference>
<accession>A0ACC6TWW2</accession>
<evidence type="ECO:0000313" key="2">
    <source>
        <dbReference type="Proteomes" id="UP001558850"/>
    </source>
</evidence>
<evidence type="ECO:0000313" key="1">
    <source>
        <dbReference type="EMBL" id="MEX3931767.1"/>
    </source>
</evidence>
<gene>
    <name evidence="1" type="ORF">AB4Y32_08115</name>
</gene>
<keyword evidence="2" id="KW-1185">Reference proteome</keyword>
<reference evidence="1" key="1">
    <citation type="submission" date="2024-07" db="EMBL/GenBank/DDBJ databases">
        <title>A survey of Mimosa microsymbionts across Brazilian biomes reveals a high diversity of Paraburkholderia nodulating endemic species, but also that Cupriavidus is common as a symbiont of widespread species.</title>
        <authorList>
            <person name="Rouws L."/>
            <person name="Barauna A."/>
            <person name="Beukes C."/>
            <person name="Rouws J.R.C."/>
            <person name="De Faria S.M."/>
            <person name="Gross E."/>
            <person name="Bueno Dos Reis Junior F."/>
            <person name="Simon M.F."/>
            <person name="Maluk M."/>
            <person name="Odee D.W."/>
            <person name="Kenicer G."/>
            <person name="Young J.P.W."/>
            <person name="Reis V.M."/>
            <person name="Zilli J."/>
            <person name="James E.K."/>
        </authorList>
    </citation>
    <scope>NUCLEOTIDE SEQUENCE</scope>
    <source>
        <strain evidence="1">EG181B</strain>
    </source>
</reference>
<sequence>MNKPCSVRPGMRSGVRLGVGPVVGSGVGPLRAGTIASAVTALFAASCGPMALANPTGAQVVSGTVSVAVPSAGQMNITQSSPKAIVNWNTFSIGASEGVKIVQPSASAALLNRVMGNDPSVIAGRLQANGKVFLVNPAGVIFAPGSSVNVGSLVASTLNISNADFLAGNYRFVGASAAPVSNAGTLTAGSGGTIALLGGTVSNTGTVSARLGTVALGAGSDITVDFAGDGLTTLKINEGAARALIGNTGTLAADGGTVIMSAQTADALAGTVINQQGIVRAQSLAERNGHIVLDGGTNGVVTAGGTLDATGGAGLTGGRVDVTGYDVALPDGARVDASGAAGGGTVRFGGGAAGGDADMRNANAIWMSPNASIHADASLNGNGGHIVAYSATASRIYGTLSAKGGAQGGNGGLIETSGHYLDTAGVKIDASAVRGKAGTWLLDPFDVFIEPDPIGLAAITAAAAPGSTTTFAAAGDNSVVFRSDIETPLGNGTSVTITTGTGGAQAGNISIETPITKTAISPAGNNATTLKFSAAGSITDNGQSITSQAGSLNLVFDANVGGATPANSVNLTNVVIDTNGGSLTIGDTGQSAVSINNSTVHTEAGAIHITGAAQPEIHGVAIGYSLLATTSGNVTLVGSSTFGNGIDMQQSAIETASGAISLSGSGSAGLFGGTAFGVNISGGPYAQLNPDGSTTLIPNIDVTGSGTVAINGVITGSTSGSGVNLNNAQVAAATGNVALTGSADVTNQGAGVTLQNATISTTGAGVSIRGSASASQAVAIGYAATGLASGVALGYALVSTGDGNISVTGSSSMTGLSTLAGAGVDIVQSALHTTGQGSIAVTGAASSTATGPATGVIVNGNFTSQSPPGTTPVFSATGAGAISVSGSAQATAGTGISVNNAMFAAASGAIGVAGTATVSRAAQGVHLENTRISDGAGNVTISGTANVPLDGSGVVLVNTSASTTSGSVSVNGTVTGATTFAMGVSAFEGFLITNPDTTVTQLPLIITGSGNIVVAGSAPATTSGSIAFDLNNGSISSTSGSISLSGRTTGTPATNLASTGVVLESQTESAVPTPSTITTGSGQLSIDGSGSGANAQGVLIADGTQIVSNNGGAIDIRGVVSSPTTAANGGNVQFDYGTLILNGSVTSTKPGSTISLAGSTSTSDAGLAFGAVPMPQFMSSFAVSSFFHAAGPVSINGAPGGSVVLRAANDNTSQSILSRNASITGGAGVLSILPASVDSSTFAFTPQNATPITLFGTSGGMSIDAQTFASFTNFQTLTLGSDTQTGLITVNGVCGPASGSCLLVKPGLNMNLTLSNPGAGSQGIQLPFGLSLGAGHTLSLVSAGAVTDPGGIQAANLLLSGPGSFTLTDPQNDVGVLALVNAGNVSFVDSHGFAIGPVTSQSYNASSGTLTAIDGTNSTLTGNLVAQAATGNVALDTSLTSGGTVDLVMENGVFTAGSTGALSASNGWRIWAATWNQEVRGNVQPDTAQPNFYGCIFGAGCSWGGTVPTTGNHYVYVARPTVIVTANGATRFAGAPNPAFTFTASGLINGDTAAGALTGSLTTAANQNSQPGQYPIDPNFLSNVGYVVNEAPGTLTVIRMPNLVAQAGLQSFFSNEEQTFVYENNLQGTNICIGSNQPLFTTAAPGDNQDILAVEWKRVRSQPNLNSCMLLNSPHGCGDF</sequence>
<organism evidence="1 2">
    <name type="scientific">Paraburkholderia phymatum</name>
    <dbReference type="NCBI Taxonomy" id="148447"/>
    <lineage>
        <taxon>Bacteria</taxon>
        <taxon>Pseudomonadati</taxon>
        <taxon>Pseudomonadota</taxon>
        <taxon>Betaproteobacteria</taxon>
        <taxon>Burkholderiales</taxon>
        <taxon>Burkholderiaceae</taxon>
        <taxon>Paraburkholderia</taxon>
    </lineage>
</organism>
<protein>
    <submittedName>
        <fullName evidence="1">Filamentous hemagglutinin N-terminal domain-containing protein</fullName>
    </submittedName>
</protein>
<name>A0ACC6TWW2_9BURK</name>